<dbReference type="GO" id="GO:0003911">
    <property type="term" value="F:DNA ligase (NAD+) activity"/>
    <property type="evidence" value="ECO:0007669"/>
    <property type="project" value="InterPro"/>
</dbReference>
<evidence type="ECO:0000259" key="1">
    <source>
        <dbReference type="SMART" id="SM00532"/>
    </source>
</evidence>
<dbReference type="InterPro" id="IPR013839">
    <property type="entry name" value="DNAligase_adenylation"/>
</dbReference>
<protein>
    <submittedName>
        <fullName evidence="2">DNA ligase (NAD(+)) LigA</fullName>
    </submittedName>
</protein>
<dbReference type="PANTHER" id="PTHR23389:SF9">
    <property type="entry name" value="DNA LIGASE"/>
    <property type="match status" value="1"/>
</dbReference>
<dbReference type="Gene3D" id="1.10.287.610">
    <property type="entry name" value="Helix hairpin bin"/>
    <property type="match status" value="1"/>
</dbReference>
<keyword evidence="2" id="KW-0436">Ligase</keyword>
<dbReference type="SUPFAM" id="SSF56091">
    <property type="entry name" value="DNA ligase/mRNA capping enzyme, catalytic domain"/>
    <property type="match status" value="1"/>
</dbReference>
<accession>A0A2M7WRT5</accession>
<dbReference type="Proteomes" id="UP000230758">
    <property type="component" value="Unassembled WGS sequence"/>
</dbReference>
<reference evidence="3" key="1">
    <citation type="submission" date="2017-09" db="EMBL/GenBank/DDBJ databases">
        <title>Depth-based differentiation of microbial function through sediment-hosted aquifers and enrichment of novel symbionts in the deep terrestrial subsurface.</title>
        <authorList>
            <person name="Probst A.J."/>
            <person name="Ladd B."/>
            <person name="Jarett J.K."/>
            <person name="Geller-Mcgrath D.E."/>
            <person name="Sieber C.M.K."/>
            <person name="Emerson J.B."/>
            <person name="Anantharaman K."/>
            <person name="Thomas B.C."/>
            <person name="Malmstrom R."/>
            <person name="Stieglmeier M."/>
            <person name="Klingl A."/>
            <person name="Woyke T."/>
            <person name="Ryan C.M."/>
            <person name="Banfield J.F."/>
        </authorList>
    </citation>
    <scope>NUCLEOTIDE SEQUENCE [LARGE SCALE GENOMIC DNA]</scope>
</reference>
<dbReference type="Gene3D" id="3.30.470.30">
    <property type="entry name" value="DNA ligase/mRNA capping enzyme"/>
    <property type="match status" value="1"/>
</dbReference>
<feature type="non-terminal residue" evidence="2">
    <location>
        <position position="266"/>
    </location>
</feature>
<dbReference type="CDD" id="cd00114">
    <property type="entry name" value="LIGANc"/>
    <property type="match status" value="1"/>
</dbReference>
<evidence type="ECO:0000313" key="2">
    <source>
        <dbReference type="EMBL" id="PJA32710.1"/>
    </source>
</evidence>
<evidence type="ECO:0000313" key="3">
    <source>
        <dbReference type="Proteomes" id="UP000230758"/>
    </source>
</evidence>
<dbReference type="InterPro" id="IPR013840">
    <property type="entry name" value="DNAligase_N"/>
</dbReference>
<name>A0A2M7WRT5_9BACT</name>
<dbReference type="Pfam" id="PF22745">
    <property type="entry name" value="Nlig-Ia"/>
    <property type="match status" value="1"/>
</dbReference>
<organism evidence="2 3">
    <name type="scientific">Candidatus Zambryskibacteria bacterium CG_4_9_14_3_um_filter_42_15</name>
    <dbReference type="NCBI Taxonomy" id="1975112"/>
    <lineage>
        <taxon>Bacteria</taxon>
        <taxon>Candidatus Zambryskiibacteriota</taxon>
    </lineage>
</organism>
<dbReference type="AlphaFoldDB" id="A0A2M7WRT5"/>
<dbReference type="GO" id="GO:0046872">
    <property type="term" value="F:metal ion binding"/>
    <property type="evidence" value="ECO:0007669"/>
    <property type="project" value="UniProtKB-KW"/>
</dbReference>
<dbReference type="EMBL" id="PFXF01000023">
    <property type="protein sequence ID" value="PJA32710.1"/>
    <property type="molecule type" value="Genomic_DNA"/>
</dbReference>
<feature type="domain" description="NAD-dependent DNA ligase N-terminal" evidence="1">
    <location>
        <begin position="7"/>
        <end position="266"/>
    </location>
</feature>
<comment type="caution">
    <text evidence="2">The sequence shown here is derived from an EMBL/GenBank/DDBJ whole genome shotgun (WGS) entry which is preliminary data.</text>
</comment>
<gene>
    <name evidence="2" type="ORF">CO185_01805</name>
</gene>
<dbReference type="PANTHER" id="PTHR23389">
    <property type="entry name" value="CHROMOSOME TRANSMISSION FIDELITY FACTOR 18"/>
    <property type="match status" value="1"/>
</dbReference>
<proteinExistence type="predicted"/>
<dbReference type="SMART" id="SM00532">
    <property type="entry name" value="LIGANc"/>
    <property type="match status" value="1"/>
</dbReference>
<dbReference type="Pfam" id="PF01653">
    <property type="entry name" value="DNA_ligase_aden"/>
    <property type="match status" value="1"/>
</dbReference>
<sequence length="266" mass="30342">MAGVPKDIKERVKKLRDTINRHRKLYHTHDKPEISDEAYDALIRELQDLENKFPKIASGDSPTQLVGDVPLKEFKKISHQIPQWSFDNAFDEDDIRAFDERVTRLLGRKPEYLAELKIDGLKIVLTYEKGVLKTATTRGDGRVGEDVTNNILTIKSIPQKLNKPVSIIVEGEIWMSKRHFDKLNKDRRARGEDLFANPRNVAAGSVRQLDPAITRARKLDSFIYDIASLSGLSLPKDQEGELKLLKELGFKVNPNFKKFNDILGLI</sequence>